<evidence type="ECO:0000259" key="1">
    <source>
        <dbReference type="Pfam" id="PF13472"/>
    </source>
</evidence>
<dbReference type="PANTHER" id="PTHR30383">
    <property type="entry name" value="THIOESTERASE 1/PROTEASE 1/LYSOPHOSPHOLIPASE L1"/>
    <property type="match status" value="1"/>
</dbReference>
<dbReference type="InterPro" id="IPR013830">
    <property type="entry name" value="SGNH_hydro"/>
</dbReference>
<accession>A0ABP8C699</accession>
<dbReference type="EMBL" id="BAABCA010000003">
    <property type="protein sequence ID" value="GAA4234460.1"/>
    <property type="molecule type" value="Genomic_DNA"/>
</dbReference>
<dbReference type="RefSeq" id="WP_344787421.1">
    <property type="nucleotide sequence ID" value="NZ_BAABCA010000003.1"/>
</dbReference>
<dbReference type="Gene3D" id="3.40.50.1110">
    <property type="entry name" value="SGNH hydrolase"/>
    <property type="match status" value="1"/>
</dbReference>
<evidence type="ECO:0000313" key="2">
    <source>
        <dbReference type="EMBL" id="GAA4234460.1"/>
    </source>
</evidence>
<dbReference type="InterPro" id="IPR051532">
    <property type="entry name" value="Ester_Hydrolysis_Enzymes"/>
</dbReference>
<dbReference type="PANTHER" id="PTHR30383:SF5">
    <property type="entry name" value="SGNH HYDROLASE-TYPE ESTERASE DOMAIN-CONTAINING PROTEIN"/>
    <property type="match status" value="1"/>
</dbReference>
<keyword evidence="3" id="KW-1185">Reference proteome</keyword>
<evidence type="ECO:0000313" key="3">
    <source>
        <dbReference type="Proteomes" id="UP001501496"/>
    </source>
</evidence>
<gene>
    <name evidence="2" type="ORF">GCM10022291_13920</name>
</gene>
<dbReference type="InterPro" id="IPR036514">
    <property type="entry name" value="SGNH_hydro_sf"/>
</dbReference>
<protein>
    <recommendedName>
        <fullName evidence="1">SGNH hydrolase-type esterase domain-containing protein</fullName>
    </recommendedName>
</protein>
<proteinExistence type="predicted"/>
<sequence>MFWFNEDLERLEKEVGALNYSPKLVFYGSSTFTLWSELTTVFKAYNPVNLGFGGSTLAACTWFFDRVFKDIEAPESIIIYAGDNDLGEGRHPEEVVLFLDNLLTKIRAKYGDVKCTCISVKPSLARIHLQASIDYTNKKIKELMDRDANFYYVSMYDALLDKKGRPNSKYFEEDDLHLNALGYDVLLNALKRSPEIFPEQVLQSI</sequence>
<dbReference type="Proteomes" id="UP001501496">
    <property type="component" value="Unassembled WGS sequence"/>
</dbReference>
<feature type="domain" description="SGNH hydrolase-type esterase" evidence="1">
    <location>
        <begin position="33"/>
        <end position="184"/>
    </location>
</feature>
<dbReference type="Pfam" id="PF13472">
    <property type="entry name" value="Lipase_GDSL_2"/>
    <property type="match status" value="1"/>
</dbReference>
<name>A0ABP8C699_9FLAO</name>
<comment type="caution">
    <text evidence="2">The sequence shown here is derived from an EMBL/GenBank/DDBJ whole genome shotgun (WGS) entry which is preliminary data.</text>
</comment>
<reference evidence="3" key="1">
    <citation type="journal article" date="2019" name="Int. J. Syst. Evol. Microbiol.">
        <title>The Global Catalogue of Microorganisms (GCM) 10K type strain sequencing project: providing services to taxonomists for standard genome sequencing and annotation.</title>
        <authorList>
            <consortium name="The Broad Institute Genomics Platform"/>
            <consortium name="The Broad Institute Genome Sequencing Center for Infectious Disease"/>
            <person name="Wu L."/>
            <person name="Ma J."/>
        </authorList>
    </citation>
    <scope>NUCLEOTIDE SEQUENCE [LARGE SCALE GENOMIC DNA]</scope>
    <source>
        <strain evidence="3">JCM 17630</strain>
    </source>
</reference>
<organism evidence="2 3">
    <name type="scientific">Postechiella marina</name>
    <dbReference type="NCBI Taxonomy" id="943941"/>
    <lineage>
        <taxon>Bacteria</taxon>
        <taxon>Pseudomonadati</taxon>
        <taxon>Bacteroidota</taxon>
        <taxon>Flavobacteriia</taxon>
        <taxon>Flavobacteriales</taxon>
        <taxon>Flavobacteriaceae</taxon>
        <taxon>Postechiella</taxon>
    </lineage>
</organism>
<dbReference type="SUPFAM" id="SSF52266">
    <property type="entry name" value="SGNH hydrolase"/>
    <property type="match status" value="1"/>
</dbReference>